<evidence type="ECO:0000256" key="2">
    <source>
        <dbReference type="SAM" id="Phobius"/>
    </source>
</evidence>
<evidence type="ECO:0000313" key="4">
    <source>
        <dbReference type="EMBL" id="MDQ0258093.1"/>
    </source>
</evidence>
<keyword evidence="5" id="KW-1185">Reference proteome</keyword>
<reference evidence="4 5" key="1">
    <citation type="submission" date="2023-07" db="EMBL/GenBank/DDBJ databases">
        <title>Genomic Encyclopedia of Type Strains, Phase IV (KMG-IV): sequencing the most valuable type-strain genomes for metagenomic binning, comparative biology and taxonomic classification.</title>
        <authorList>
            <person name="Goeker M."/>
        </authorList>
    </citation>
    <scope>NUCLEOTIDE SEQUENCE [LARGE SCALE GENOMIC DNA]</scope>
    <source>
        <strain evidence="4 5">DSM 9768</strain>
    </source>
</reference>
<keyword evidence="4" id="KW-0378">Hydrolase</keyword>
<dbReference type="RefSeq" id="WP_307332848.1">
    <property type="nucleotide sequence ID" value="NZ_JAUSUG010000049.1"/>
</dbReference>
<proteinExistence type="predicted"/>
<keyword evidence="2" id="KW-0472">Membrane</keyword>
<evidence type="ECO:0000256" key="1">
    <source>
        <dbReference type="SAM" id="Coils"/>
    </source>
</evidence>
<feature type="domain" description="M23ase beta-sheet core" evidence="3">
    <location>
        <begin position="218"/>
        <end position="312"/>
    </location>
</feature>
<dbReference type="PANTHER" id="PTHR21666:SF270">
    <property type="entry name" value="MUREIN HYDROLASE ACTIVATOR ENVC"/>
    <property type="match status" value="1"/>
</dbReference>
<dbReference type="EMBL" id="JAUSUG010000049">
    <property type="protein sequence ID" value="MDQ0258093.1"/>
    <property type="molecule type" value="Genomic_DNA"/>
</dbReference>
<protein>
    <submittedName>
        <fullName evidence="4">Murein DD-endopeptidase MepM/ murein hydrolase activator NlpD</fullName>
    </submittedName>
</protein>
<gene>
    <name evidence="4" type="ORF">J2S74_005557</name>
</gene>
<dbReference type="InterPro" id="IPR016047">
    <property type="entry name" value="M23ase_b-sheet_dom"/>
</dbReference>
<feature type="transmembrane region" description="Helical" evidence="2">
    <location>
        <begin position="36"/>
        <end position="58"/>
    </location>
</feature>
<dbReference type="Pfam" id="PF01551">
    <property type="entry name" value="Peptidase_M23"/>
    <property type="match status" value="1"/>
</dbReference>
<dbReference type="GO" id="GO:0016787">
    <property type="term" value="F:hydrolase activity"/>
    <property type="evidence" value="ECO:0007669"/>
    <property type="project" value="UniProtKB-KW"/>
</dbReference>
<organism evidence="4 5">
    <name type="scientific">Evansella vedderi</name>
    <dbReference type="NCBI Taxonomy" id="38282"/>
    <lineage>
        <taxon>Bacteria</taxon>
        <taxon>Bacillati</taxon>
        <taxon>Bacillota</taxon>
        <taxon>Bacilli</taxon>
        <taxon>Bacillales</taxon>
        <taxon>Bacillaceae</taxon>
        <taxon>Evansella</taxon>
    </lineage>
</organism>
<keyword evidence="2" id="KW-1133">Transmembrane helix</keyword>
<dbReference type="InterPro" id="IPR011055">
    <property type="entry name" value="Dup_hybrid_motif"/>
</dbReference>
<comment type="caution">
    <text evidence="4">The sequence shown here is derived from an EMBL/GenBank/DDBJ whole genome shotgun (WGS) entry which is preliminary data.</text>
</comment>
<evidence type="ECO:0000313" key="5">
    <source>
        <dbReference type="Proteomes" id="UP001230005"/>
    </source>
</evidence>
<dbReference type="CDD" id="cd12797">
    <property type="entry name" value="M23_peptidase"/>
    <property type="match status" value="1"/>
</dbReference>
<dbReference type="PANTHER" id="PTHR21666">
    <property type="entry name" value="PEPTIDASE-RELATED"/>
    <property type="match status" value="1"/>
</dbReference>
<keyword evidence="1" id="KW-0175">Coiled coil</keyword>
<feature type="coiled-coil region" evidence="1">
    <location>
        <begin position="72"/>
        <end position="123"/>
    </location>
</feature>
<name>A0ABU0A3L9_9BACI</name>
<evidence type="ECO:0000259" key="3">
    <source>
        <dbReference type="Pfam" id="PF01551"/>
    </source>
</evidence>
<dbReference type="Proteomes" id="UP001230005">
    <property type="component" value="Unassembled WGS sequence"/>
</dbReference>
<dbReference type="Gene3D" id="2.70.70.10">
    <property type="entry name" value="Glucose Permease (Domain IIA)"/>
    <property type="match status" value="1"/>
</dbReference>
<accession>A0ABU0A3L9</accession>
<dbReference type="SUPFAM" id="SSF51261">
    <property type="entry name" value="Duplicated hybrid motif"/>
    <property type="match status" value="1"/>
</dbReference>
<keyword evidence="2" id="KW-0812">Transmembrane</keyword>
<dbReference type="InterPro" id="IPR050570">
    <property type="entry name" value="Cell_wall_metabolism_enzyme"/>
</dbReference>
<sequence>MDSIFRKRNNRQKSWSIILSSGPDKPMKHLHFSQRAYIAAIAVLVAMPLTILALTVIIDLFNTSTGNLKALVSEKEMTIEEQKDQIEELQQEYFTLKEETRTVQQTIEEFKAFESRLSEMELEMPADMQGKDTEGSGGMEWPELGGAFVAQQGQNVAANLIEMKEEIPELMERFEETLERFLAYEEQLRTIPTFIPAEGRISSHFGNRKDPFTRWTAFHSGTDIAAPLNTPIYAAADGRVTLAGWHGGYGNTIKIDHYGTYETLYAHLNKIEVEHGDEVKKGDVIGRMGTTGRSTGVHLHYEIKRKGEYVDPYLYMTFHKRNGD</sequence>